<reference evidence="1 2" key="2">
    <citation type="submission" date="2019-11" db="EMBL/GenBank/DDBJ databases">
        <title>A de novo genome assembly of a pear dwarfing rootstock.</title>
        <authorList>
            <person name="Wang F."/>
            <person name="Wang J."/>
            <person name="Li S."/>
            <person name="Zhang Y."/>
            <person name="Fang M."/>
            <person name="Ma L."/>
            <person name="Zhao Y."/>
            <person name="Jiang S."/>
        </authorList>
    </citation>
    <scope>NUCLEOTIDE SEQUENCE [LARGE SCALE GENOMIC DNA]</scope>
    <source>
        <strain evidence="1">S2</strain>
        <tissue evidence="1">Leaf</tissue>
    </source>
</reference>
<dbReference type="AlphaFoldDB" id="A0A5N5H3I6"/>
<reference evidence="1 2" key="1">
    <citation type="submission" date="2019-09" db="EMBL/GenBank/DDBJ databases">
        <authorList>
            <person name="Ou C."/>
        </authorList>
    </citation>
    <scope>NUCLEOTIDE SEQUENCE [LARGE SCALE GENOMIC DNA]</scope>
    <source>
        <strain evidence="1">S2</strain>
        <tissue evidence="1">Leaf</tissue>
    </source>
</reference>
<comment type="caution">
    <text evidence="1">The sequence shown here is derived from an EMBL/GenBank/DDBJ whole genome shotgun (WGS) entry which is preliminary data.</text>
</comment>
<keyword evidence="2" id="KW-1185">Reference proteome</keyword>
<accession>A0A5N5H3I6</accession>
<sequence length="238" mass="27224">MERGPIQNSSNVYFVYLVGQKGPCKLLKTIQTTRTMTKKIAITSNTVRWPPTLGRLSATIAPSHVPQEFKDTIFHELSRHYELSNFNANQLQYINNLCSSRFTQWKSDLHKHYELYDGPEVALEVGCPIELVDRRDEWEWLYDHFQDEEYLFVGQTCMSITQEFVGRTRMSVVQEFWGSNPCFVVRYTQLPPIPALCNRICATLSSPPNVSGDGFFLCTTLSPSSPKKLFLVVSTPNA</sequence>
<dbReference type="OrthoDB" id="10461901at2759"/>
<evidence type="ECO:0000313" key="1">
    <source>
        <dbReference type="EMBL" id="KAB2619900.1"/>
    </source>
</evidence>
<dbReference type="Proteomes" id="UP000327157">
    <property type="component" value="Unassembled WGS sequence"/>
</dbReference>
<name>A0A5N5H3I6_9ROSA</name>
<protein>
    <submittedName>
        <fullName evidence="1">Uncharacterized protein</fullName>
    </submittedName>
</protein>
<evidence type="ECO:0000313" key="2">
    <source>
        <dbReference type="Proteomes" id="UP000327157"/>
    </source>
</evidence>
<organism evidence="1 2">
    <name type="scientific">Pyrus ussuriensis x Pyrus communis</name>
    <dbReference type="NCBI Taxonomy" id="2448454"/>
    <lineage>
        <taxon>Eukaryota</taxon>
        <taxon>Viridiplantae</taxon>
        <taxon>Streptophyta</taxon>
        <taxon>Embryophyta</taxon>
        <taxon>Tracheophyta</taxon>
        <taxon>Spermatophyta</taxon>
        <taxon>Magnoliopsida</taxon>
        <taxon>eudicotyledons</taxon>
        <taxon>Gunneridae</taxon>
        <taxon>Pentapetalae</taxon>
        <taxon>rosids</taxon>
        <taxon>fabids</taxon>
        <taxon>Rosales</taxon>
        <taxon>Rosaceae</taxon>
        <taxon>Amygdaloideae</taxon>
        <taxon>Maleae</taxon>
        <taxon>Pyrus</taxon>
    </lineage>
</organism>
<dbReference type="EMBL" id="SMOL01000372">
    <property type="protein sequence ID" value="KAB2619900.1"/>
    <property type="molecule type" value="Genomic_DNA"/>
</dbReference>
<gene>
    <name evidence="1" type="ORF">D8674_037466</name>
</gene>
<proteinExistence type="predicted"/>